<evidence type="ECO:0000313" key="3">
    <source>
        <dbReference type="Proteomes" id="UP000248134"/>
    </source>
</evidence>
<organism evidence="2 3">
    <name type="scientific">Rhodopseudomonas palustris</name>
    <dbReference type="NCBI Taxonomy" id="1076"/>
    <lineage>
        <taxon>Bacteria</taxon>
        <taxon>Pseudomonadati</taxon>
        <taxon>Pseudomonadota</taxon>
        <taxon>Alphaproteobacteria</taxon>
        <taxon>Hyphomicrobiales</taxon>
        <taxon>Nitrobacteraceae</taxon>
        <taxon>Rhodopseudomonas</taxon>
    </lineage>
</organism>
<accession>A0A323UK03</accession>
<feature type="signal peptide" evidence="1">
    <location>
        <begin position="1"/>
        <end position="22"/>
    </location>
</feature>
<comment type="caution">
    <text evidence="2">The sequence shown here is derived from an EMBL/GenBank/DDBJ whole genome shotgun (WGS) entry which is preliminary data.</text>
</comment>
<evidence type="ECO:0008006" key="4">
    <source>
        <dbReference type="Google" id="ProtNLM"/>
    </source>
</evidence>
<evidence type="ECO:0000256" key="1">
    <source>
        <dbReference type="SAM" id="SignalP"/>
    </source>
</evidence>
<proteinExistence type="predicted"/>
<dbReference type="AlphaFoldDB" id="A0A323UK03"/>
<dbReference type="OrthoDB" id="9784270at2"/>
<reference evidence="2 3" key="1">
    <citation type="submission" date="2018-06" db="EMBL/GenBank/DDBJ databases">
        <title>Draft Whole-Genome Sequence of the purple photosynthetic bacterium Rhodospeudomonas palustris XCP.</title>
        <authorList>
            <person name="Rayyan A."/>
            <person name="Meyer T.E."/>
            <person name="Kyndt J.A."/>
        </authorList>
    </citation>
    <scope>NUCLEOTIDE SEQUENCE [LARGE SCALE GENOMIC DNA]</scope>
    <source>
        <strain evidence="2 3">XCP</strain>
    </source>
</reference>
<dbReference type="Proteomes" id="UP000248134">
    <property type="component" value="Unassembled WGS sequence"/>
</dbReference>
<name>A0A323UK03_RHOPL</name>
<dbReference type="EMBL" id="QKQS01000013">
    <property type="protein sequence ID" value="PZA12463.1"/>
    <property type="molecule type" value="Genomic_DNA"/>
</dbReference>
<keyword evidence="1" id="KW-0732">Signal</keyword>
<gene>
    <name evidence="2" type="ORF">DNX69_10845</name>
</gene>
<feature type="chain" id="PRO_5016359677" description="Twin-arginine translocation pathway signal" evidence="1">
    <location>
        <begin position="23"/>
        <end position="127"/>
    </location>
</feature>
<sequence length="127" mass="14173">MDRRAFLAGAAAACFVPPIAYAQTAKPVYPRDLLDRVHEIGRTTPGGPKQLQAALEAEFGRGEIVFRDETWTVLVDVSAVDHHPASDHPNVRGIPMRIVEPASWRSRDWILVFAGGPEWRRDYLKLG</sequence>
<evidence type="ECO:0000313" key="2">
    <source>
        <dbReference type="EMBL" id="PZA12463.1"/>
    </source>
</evidence>
<protein>
    <recommendedName>
        <fullName evidence="4">Twin-arginine translocation pathway signal</fullName>
    </recommendedName>
</protein>